<dbReference type="EMBL" id="JAVEPI010000001">
    <property type="protein sequence ID" value="KAK1444567.1"/>
    <property type="molecule type" value="Genomic_DNA"/>
</dbReference>
<protein>
    <submittedName>
        <fullName evidence="3">Uncharacterized protein</fullName>
    </submittedName>
</protein>
<keyword evidence="4" id="KW-1185">Reference proteome</keyword>
<proteinExistence type="predicted"/>
<sequence>MHCLLTKHRCVLLWITITLLSSSNTSCTRWKCSRGLHLASLTAESKFNPAFQSSVITNDGITSACNSTSDEGSKGSILSEQHSARINRRQNRIYSGANQVLTTESRTKTVAVRQYGSIFRPTFVNPNEEPLVDPTQSEPDEFFNDFVKFAEDPRSKRVTFWHYPYIREFPQRTALRTVGSFMPQSKVRECLNVTDGSNVDDIVDHTCHGYYCRRHMKAFFNYDEEFEYMRNGTDVSPRRLEPPKLKLPMDMPSTEGDKERPSVPLGWRTFAVLGLYPTATEVADPSILWSGYRLEDGDPVGRLASGLYTGNFGLLQFTAKDAVKPDNTLLRSKHPIEQGEKFRGKRGDMSYLGPQDPLQHETINEKLLHYRFCEDGVWPKKHFECVISSMTVIQALWARLSTTMLRSTAKIHRMYKLRVRKNFKQEIFSSVRKHSFIGNPEKRKEEPVETSVGTMYIMSAPSLHHAVNFVCSDPLARNNFYKQLLLFEADDAIKDMAFDIREPNQDNPRQYVVLGSYSRNAKPDILQDKMTRFLVRSNCVNTHLSLHAPKKDCMTDFRMPVQQFLPITGEQGAKLLGTIPTLKDACSQREYGPAIGDLTIINQFDSDDAFDWARRSPYTRAGCYESLFVAKAHEIGFYGRNCCYIAPLPMEKALTPVKQEYAIIERDPVDVLRQRMADGHSHVIALPKIIARSSDLYKCLSHNEKSPLESNDSVLKEDGSTGANSAKSIEGSKAGISNWWSKRLLITFKRTVSNTFAAHNVSSRYCTLKKRKVDRQTYLGKVPYSHDNGLSVDILPDLQLGRKRINMKHKVKRGNIDPHWSRLDGELLYVDTDHGKATTYGDVQMIPNILISPEGIKRLMSENAPIELDRPFFADLLKDYVYISLPPGDFFEFLPADNNTRLNKMAPGNEHMTATTAEDMNKLPENKPVAFAGFWMKKRDCHLLYKSHEERCMLMGQAPSGNNRRSMLDKETLNRAMVRNEIQLDYIRKGAAHTWPDLSNAYSQRSGKLITHLSPEEQLKTVWTVDPMNKPNTRYRLGDALPPSRFYQKNLKYSPEDPRSKMVQHPEELYKITLEFLQKVDRGEARVEDDPVKALVESDHIMPTEHKDTVSTWEEPDIDILKLNEKVVEEESAT</sequence>
<evidence type="ECO:0000313" key="4">
    <source>
        <dbReference type="Proteomes" id="UP001230268"/>
    </source>
</evidence>
<evidence type="ECO:0000256" key="1">
    <source>
        <dbReference type="SAM" id="MobiDB-lite"/>
    </source>
</evidence>
<feature type="chain" id="PRO_5041957168" evidence="2">
    <location>
        <begin position="28"/>
        <end position="1134"/>
    </location>
</feature>
<accession>A0AAD8UU37</accession>
<dbReference type="Proteomes" id="UP001230268">
    <property type="component" value="Unassembled WGS sequence"/>
</dbReference>
<dbReference type="AlphaFoldDB" id="A0AAD8UU37"/>
<organism evidence="3 4">
    <name type="scientific">Babesia gibsoni</name>
    <dbReference type="NCBI Taxonomy" id="33632"/>
    <lineage>
        <taxon>Eukaryota</taxon>
        <taxon>Sar</taxon>
        <taxon>Alveolata</taxon>
        <taxon>Apicomplexa</taxon>
        <taxon>Aconoidasida</taxon>
        <taxon>Piroplasmida</taxon>
        <taxon>Babesiidae</taxon>
        <taxon>Babesia</taxon>
    </lineage>
</organism>
<keyword evidence="2" id="KW-0732">Signal</keyword>
<gene>
    <name evidence="3" type="ORF">BgAZ_104730</name>
</gene>
<feature type="region of interest" description="Disordered" evidence="1">
    <location>
        <begin position="705"/>
        <end position="728"/>
    </location>
</feature>
<evidence type="ECO:0000313" key="3">
    <source>
        <dbReference type="EMBL" id="KAK1444567.1"/>
    </source>
</evidence>
<feature type="region of interest" description="Disordered" evidence="1">
    <location>
        <begin position="237"/>
        <end position="261"/>
    </location>
</feature>
<reference evidence="3" key="1">
    <citation type="submission" date="2023-08" db="EMBL/GenBank/DDBJ databases">
        <title>Draft sequence of the Babesia gibsoni genome.</title>
        <authorList>
            <person name="Yamagishi J.Y."/>
            <person name="Xuan X.X."/>
        </authorList>
    </citation>
    <scope>NUCLEOTIDE SEQUENCE</scope>
    <source>
        <strain evidence="3">Azabu</strain>
    </source>
</reference>
<feature type="signal peptide" evidence="2">
    <location>
        <begin position="1"/>
        <end position="27"/>
    </location>
</feature>
<comment type="caution">
    <text evidence="3">The sequence shown here is derived from an EMBL/GenBank/DDBJ whole genome shotgun (WGS) entry which is preliminary data.</text>
</comment>
<name>A0AAD8UU37_BABGI</name>
<evidence type="ECO:0000256" key="2">
    <source>
        <dbReference type="SAM" id="SignalP"/>
    </source>
</evidence>